<organism evidence="1 2">
    <name type="scientific">Tanacetum coccineum</name>
    <dbReference type="NCBI Taxonomy" id="301880"/>
    <lineage>
        <taxon>Eukaryota</taxon>
        <taxon>Viridiplantae</taxon>
        <taxon>Streptophyta</taxon>
        <taxon>Embryophyta</taxon>
        <taxon>Tracheophyta</taxon>
        <taxon>Spermatophyta</taxon>
        <taxon>Magnoliopsida</taxon>
        <taxon>eudicotyledons</taxon>
        <taxon>Gunneridae</taxon>
        <taxon>Pentapetalae</taxon>
        <taxon>asterids</taxon>
        <taxon>campanulids</taxon>
        <taxon>Asterales</taxon>
        <taxon>Asteraceae</taxon>
        <taxon>Asteroideae</taxon>
        <taxon>Anthemideae</taxon>
        <taxon>Anthemidinae</taxon>
        <taxon>Tanacetum</taxon>
    </lineage>
</organism>
<keyword evidence="2" id="KW-1185">Reference proteome</keyword>
<protein>
    <submittedName>
        <fullName evidence="1">Uncharacterized protein</fullName>
    </submittedName>
</protein>
<reference evidence="1" key="1">
    <citation type="journal article" date="2022" name="Int. J. Mol. Sci.">
        <title>Draft Genome of Tanacetum Coccineum: Genomic Comparison of Closely Related Tanacetum-Family Plants.</title>
        <authorList>
            <person name="Yamashiro T."/>
            <person name="Shiraishi A."/>
            <person name="Nakayama K."/>
            <person name="Satake H."/>
        </authorList>
    </citation>
    <scope>NUCLEOTIDE SEQUENCE</scope>
</reference>
<dbReference type="EMBL" id="BQNB010012754">
    <property type="protein sequence ID" value="GJT07478.1"/>
    <property type="molecule type" value="Genomic_DNA"/>
</dbReference>
<name>A0ABQ5AZ52_9ASTR</name>
<proteinExistence type="predicted"/>
<gene>
    <name evidence="1" type="ORF">Tco_0841940</name>
</gene>
<accession>A0ABQ5AZ52</accession>
<dbReference type="Proteomes" id="UP001151760">
    <property type="component" value="Unassembled WGS sequence"/>
</dbReference>
<evidence type="ECO:0000313" key="2">
    <source>
        <dbReference type="Proteomes" id="UP001151760"/>
    </source>
</evidence>
<reference evidence="1" key="2">
    <citation type="submission" date="2022-01" db="EMBL/GenBank/DDBJ databases">
        <authorList>
            <person name="Yamashiro T."/>
            <person name="Shiraishi A."/>
            <person name="Satake H."/>
            <person name="Nakayama K."/>
        </authorList>
    </citation>
    <scope>NUCLEOTIDE SEQUENCE</scope>
</reference>
<comment type="caution">
    <text evidence="1">The sequence shown here is derived from an EMBL/GenBank/DDBJ whole genome shotgun (WGS) entry which is preliminary data.</text>
</comment>
<evidence type="ECO:0000313" key="1">
    <source>
        <dbReference type="EMBL" id="GJT07478.1"/>
    </source>
</evidence>
<sequence length="468" mass="53496">MEMVLEMVMVMTRQCHGNVMGNVMEMVIGGRQQEMETEMVNEVMAMEMVKENGEWKWKPRGANNVTVNENPIRKEEVGRLGCSMNETYQGFHEVLQPTSFKGTEGVVGLIRWRDKDGDSVFTSATVLGENQVKYQSETPTKTTRKQFEVANNLMNRKVGRLCCEWKCREQEKIGQATKETTNHADCLCREDRALFLWKEIPDRSKETKINGCTGKRQRPVEGEATLRRADLYRLSRSFFQKTYLTTHPPDHEIQIDLDPHSIDLIRLLIFCQAKENDSHGSTEPGNILDRSGVETWRLRACVMDIGKGWDNITLNRILLPLQLTYKYLRADTFLGIVSRKMAWSLCSCWAEVGTLNLSLTGPKLVLETTEKIIPNQASLQLHEIDKRHLIRDEAIRVSRLGDKVKLKYRLERFQFMLDSDESGVTYREISSTFEGLPDIGSPGVVGPEHDGLPWMPPSPDYIPGPEEP</sequence>